<proteinExistence type="predicted"/>
<reference evidence="1 2" key="1">
    <citation type="submission" date="2019-05" db="EMBL/GenBank/DDBJ databases">
        <title>Mikania micrantha, genome provides insights into the molecular mechanism of rapid growth.</title>
        <authorList>
            <person name="Liu B."/>
        </authorList>
    </citation>
    <scope>NUCLEOTIDE SEQUENCE [LARGE SCALE GENOMIC DNA]</scope>
    <source>
        <strain evidence="1">NLD-2019</strain>
        <tissue evidence="1">Leaf</tissue>
    </source>
</reference>
<keyword evidence="2" id="KW-1185">Reference proteome</keyword>
<gene>
    <name evidence="1" type="ORF">E3N88_18775</name>
</gene>
<sequence length="108" mass="11799">MLTSLSQIGPLEEFCSQFDACLLKVTILEPYAVSIFLKAVNPKIGGPVKMFQPETLREAFYLVKIQDATNKSAGISSMSKNTITTSAVVNKYSSARKSTKKSPHPVTE</sequence>
<evidence type="ECO:0000313" key="1">
    <source>
        <dbReference type="EMBL" id="KAD4982104.1"/>
    </source>
</evidence>
<dbReference type="Proteomes" id="UP000326396">
    <property type="component" value="Linkage Group LG18"/>
</dbReference>
<dbReference type="OrthoDB" id="1742322at2759"/>
<comment type="caution">
    <text evidence="1">The sequence shown here is derived from an EMBL/GenBank/DDBJ whole genome shotgun (WGS) entry which is preliminary data.</text>
</comment>
<name>A0A5N6NMS6_9ASTR</name>
<accession>A0A5N6NMS6</accession>
<evidence type="ECO:0000313" key="2">
    <source>
        <dbReference type="Proteomes" id="UP000326396"/>
    </source>
</evidence>
<dbReference type="AlphaFoldDB" id="A0A5N6NMS6"/>
<dbReference type="EMBL" id="SZYD01000010">
    <property type="protein sequence ID" value="KAD4982104.1"/>
    <property type="molecule type" value="Genomic_DNA"/>
</dbReference>
<protein>
    <submittedName>
        <fullName evidence="1">Uncharacterized protein</fullName>
    </submittedName>
</protein>
<organism evidence="1 2">
    <name type="scientific">Mikania micrantha</name>
    <name type="common">bitter vine</name>
    <dbReference type="NCBI Taxonomy" id="192012"/>
    <lineage>
        <taxon>Eukaryota</taxon>
        <taxon>Viridiplantae</taxon>
        <taxon>Streptophyta</taxon>
        <taxon>Embryophyta</taxon>
        <taxon>Tracheophyta</taxon>
        <taxon>Spermatophyta</taxon>
        <taxon>Magnoliopsida</taxon>
        <taxon>eudicotyledons</taxon>
        <taxon>Gunneridae</taxon>
        <taxon>Pentapetalae</taxon>
        <taxon>asterids</taxon>
        <taxon>campanulids</taxon>
        <taxon>Asterales</taxon>
        <taxon>Asteraceae</taxon>
        <taxon>Asteroideae</taxon>
        <taxon>Heliantheae alliance</taxon>
        <taxon>Eupatorieae</taxon>
        <taxon>Mikania</taxon>
    </lineage>
</organism>